<dbReference type="InterPro" id="IPR001130">
    <property type="entry name" value="TatD-like"/>
</dbReference>
<dbReference type="InterPro" id="IPR032466">
    <property type="entry name" value="Metal_Hydrolase"/>
</dbReference>
<sequence length="341" mass="37627">MAQECVNHDALTLDDGVLFHNRKGRAIELPQPLAPLADTHGHLTSFRKHDASIAICRAALAGVRMLVVPIDPVDEFPRKFEDAPAFLDWLARQVDEASRRIERCAERGLVPPTFDEGAFGKVAPLVENVRLVAGAHPYGAAELTDEALSRMDALLASPLCVGVGEIGVDFGPYNELPADVQERALRIQLRRAHELDLPVELHVRDNPEDESCQAHALVARVLEEEGVPRRGCDLHCFTQGPEVMRPFVDLGCHIAFGGAMTFNRSEDIRLAAAECPSELLFVETDSPYMAPVPLRGEECEPAMVAFSAGRLADVRAEAGHTRQATYDALWRNARDFFEPRR</sequence>
<organism evidence="1 2">
    <name type="scientific">Parafannyhessea umbonata</name>
    <dbReference type="NCBI Taxonomy" id="604330"/>
    <lineage>
        <taxon>Bacteria</taxon>
        <taxon>Bacillati</taxon>
        <taxon>Actinomycetota</taxon>
        <taxon>Coriobacteriia</taxon>
        <taxon>Coriobacteriales</taxon>
        <taxon>Atopobiaceae</taxon>
        <taxon>Parafannyhessea</taxon>
    </lineage>
</organism>
<evidence type="ECO:0000313" key="1">
    <source>
        <dbReference type="EMBL" id="SEH36718.1"/>
    </source>
</evidence>
<protein>
    <submittedName>
        <fullName evidence="1">TatD DNase family protein</fullName>
    </submittedName>
</protein>
<dbReference type="CDD" id="cd01310">
    <property type="entry name" value="TatD_DNAse"/>
    <property type="match status" value="1"/>
</dbReference>
<dbReference type="RefSeq" id="WP_078686333.1">
    <property type="nucleotide sequence ID" value="NZ_FNWT01000001.1"/>
</dbReference>
<name>A0A1H6HRB3_9ACTN</name>
<gene>
    <name evidence="1" type="ORF">SAMN05216447_10192</name>
</gene>
<dbReference type="SUPFAM" id="SSF51556">
    <property type="entry name" value="Metallo-dependent hydrolases"/>
    <property type="match status" value="1"/>
</dbReference>
<dbReference type="Proteomes" id="UP000199135">
    <property type="component" value="Unassembled WGS sequence"/>
</dbReference>
<dbReference type="PANTHER" id="PTHR46124">
    <property type="entry name" value="D-AMINOACYL-TRNA DEACYLASE"/>
    <property type="match status" value="1"/>
</dbReference>
<proteinExistence type="predicted"/>
<dbReference type="EMBL" id="FNWT01000001">
    <property type="protein sequence ID" value="SEH36718.1"/>
    <property type="molecule type" value="Genomic_DNA"/>
</dbReference>
<dbReference type="PANTHER" id="PTHR46124:SF2">
    <property type="entry name" value="D-AMINOACYL-TRNA DEACYLASE"/>
    <property type="match status" value="1"/>
</dbReference>
<dbReference type="Pfam" id="PF01026">
    <property type="entry name" value="TatD_DNase"/>
    <property type="match status" value="1"/>
</dbReference>
<dbReference type="Gene3D" id="3.20.20.140">
    <property type="entry name" value="Metal-dependent hydrolases"/>
    <property type="match status" value="1"/>
</dbReference>
<reference evidence="1 2" key="1">
    <citation type="submission" date="2016-10" db="EMBL/GenBank/DDBJ databases">
        <authorList>
            <person name="Varghese N."/>
            <person name="Submissions S."/>
        </authorList>
    </citation>
    <scope>NUCLEOTIDE SEQUENCE [LARGE SCALE GENOMIC DNA]</scope>
    <source>
        <strain evidence="1 2">WCP15</strain>
    </source>
</reference>
<accession>A0A1H6HRB3</accession>
<comment type="caution">
    <text evidence="1">The sequence shown here is derived from an EMBL/GenBank/DDBJ whole genome shotgun (WGS) entry which is preliminary data.</text>
</comment>
<evidence type="ECO:0000313" key="2">
    <source>
        <dbReference type="Proteomes" id="UP000199135"/>
    </source>
</evidence>
<keyword evidence="2" id="KW-1185">Reference proteome</keyword>